<keyword evidence="1" id="KW-1133">Transmembrane helix</keyword>
<dbReference type="RefSeq" id="WP_230731794.1">
    <property type="nucleotide sequence ID" value="NZ_JAJNDB010000001.1"/>
</dbReference>
<evidence type="ECO:0000256" key="1">
    <source>
        <dbReference type="SAM" id="Phobius"/>
    </source>
</evidence>
<name>A0ABS8P5L6_9PSEU</name>
<evidence type="ECO:0000313" key="2">
    <source>
        <dbReference type="EMBL" id="MCD2193546.1"/>
    </source>
</evidence>
<dbReference type="Proteomes" id="UP001199469">
    <property type="component" value="Unassembled WGS sequence"/>
</dbReference>
<reference evidence="2 3" key="1">
    <citation type="submission" date="2021-11" db="EMBL/GenBank/DDBJ databases">
        <title>Draft genome sequence of Actinomycetospora sp. SF1 isolated from the rhizosphere soil.</title>
        <authorList>
            <person name="Duangmal K."/>
            <person name="Chantavorakit T."/>
        </authorList>
    </citation>
    <scope>NUCLEOTIDE SEQUENCE [LARGE SCALE GENOMIC DNA]</scope>
    <source>
        <strain evidence="2 3">TBRC 5722</strain>
    </source>
</reference>
<accession>A0ABS8P5L6</accession>
<comment type="caution">
    <text evidence="2">The sequence shown here is derived from an EMBL/GenBank/DDBJ whole genome shotgun (WGS) entry which is preliminary data.</text>
</comment>
<keyword evidence="1" id="KW-0472">Membrane</keyword>
<keyword evidence="1" id="KW-0812">Transmembrane</keyword>
<proteinExistence type="predicted"/>
<keyword evidence="3" id="KW-1185">Reference proteome</keyword>
<feature type="transmembrane region" description="Helical" evidence="1">
    <location>
        <begin position="6"/>
        <end position="30"/>
    </location>
</feature>
<protein>
    <recommendedName>
        <fullName evidence="4">Polyketide cyclase/dehydrase/lipid transport protein</fullName>
    </recommendedName>
</protein>
<evidence type="ECO:0008006" key="4">
    <source>
        <dbReference type="Google" id="ProtNLM"/>
    </source>
</evidence>
<sequence>MSAADSAQVVAAIAGSVSAVGTLAAAYAALRTTRSADETARRASTALGRTARPDVRVTVLMRNHSPDPAPFRVNVFNVSRRFAAANIDVWFERLDGQGKPPEPMKPVRHLEPDEHKDAGAGSLAWRWEPPSPDAIPLDWYDILAVRMRYQDESQLVTWERPAGTLRVTWTQDDEGTWKASVVYSAEAPEPVEVGRETPAQLGYWRTLGRAIKGTR</sequence>
<evidence type="ECO:0000313" key="3">
    <source>
        <dbReference type="Proteomes" id="UP001199469"/>
    </source>
</evidence>
<organism evidence="2 3">
    <name type="scientific">Actinomycetospora endophytica</name>
    <dbReference type="NCBI Taxonomy" id="2291215"/>
    <lineage>
        <taxon>Bacteria</taxon>
        <taxon>Bacillati</taxon>
        <taxon>Actinomycetota</taxon>
        <taxon>Actinomycetes</taxon>
        <taxon>Pseudonocardiales</taxon>
        <taxon>Pseudonocardiaceae</taxon>
        <taxon>Actinomycetospora</taxon>
    </lineage>
</organism>
<dbReference type="EMBL" id="JAJNDB010000001">
    <property type="protein sequence ID" value="MCD2193546.1"/>
    <property type="molecule type" value="Genomic_DNA"/>
</dbReference>
<gene>
    <name evidence="2" type="ORF">LQ327_09135</name>
</gene>